<protein>
    <recommendedName>
        <fullName evidence="3">Alpha/beta hydrolase</fullName>
    </recommendedName>
</protein>
<gene>
    <name evidence="1" type="ORF">SAMN05444123_1202</name>
</gene>
<evidence type="ECO:0000313" key="1">
    <source>
        <dbReference type="EMBL" id="SEP37535.1"/>
    </source>
</evidence>
<sequence length="263" mass="28707">MLGGLPEWHRLDPSAEPEAVRRCLESFDPPVEAVAIPWREDLFLDSYYLPFERSGTDRAPIAVCIGEMRSKEELLIVMARPARERRLALLCVDSGSDDVEAPRRSVRPESCVTAVIDYLVELPGIDPNRIALIADGSPSSLIAKGVVMDGRVAAAVCDGGLWELWEHAQTASLPGYLGAIAPTPIVAAIRCPTLIPLLPGSGIDPVYAKDLLSSHQARDRRIAIADLAPQQSEMAPADSRIWAETTLNWVSRQLDGIQKIAER</sequence>
<dbReference type="Gene3D" id="3.40.50.1820">
    <property type="entry name" value="alpha/beta hydrolase"/>
    <property type="match status" value="1"/>
</dbReference>
<dbReference type="EMBL" id="FODT01000020">
    <property type="protein sequence ID" value="SEP37535.1"/>
    <property type="molecule type" value="Genomic_DNA"/>
</dbReference>
<keyword evidence="2" id="KW-1185">Reference proteome</keyword>
<accession>A0A1H8XC56</accession>
<dbReference type="AlphaFoldDB" id="A0A1H8XC56"/>
<dbReference type="OrthoDB" id="217645at2"/>
<reference evidence="2" key="1">
    <citation type="submission" date="2016-10" db="EMBL/GenBank/DDBJ databases">
        <authorList>
            <person name="Varghese N."/>
            <person name="Submissions S."/>
        </authorList>
    </citation>
    <scope>NUCLEOTIDE SEQUENCE [LARGE SCALE GENOMIC DNA]</scope>
    <source>
        <strain evidence="2">DSM 123</strain>
    </source>
</reference>
<proteinExistence type="predicted"/>
<dbReference type="SUPFAM" id="SSF53474">
    <property type="entry name" value="alpha/beta-Hydrolases"/>
    <property type="match status" value="1"/>
</dbReference>
<dbReference type="Proteomes" id="UP000199615">
    <property type="component" value="Unassembled WGS sequence"/>
</dbReference>
<dbReference type="InterPro" id="IPR029058">
    <property type="entry name" value="AB_hydrolase_fold"/>
</dbReference>
<evidence type="ECO:0008006" key="3">
    <source>
        <dbReference type="Google" id="ProtNLM"/>
    </source>
</evidence>
<dbReference type="RefSeq" id="WP_139202730.1">
    <property type="nucleotide sequence ID" value="NZ_FODT01000020.1"/>
</dbReference>
<name>A0A1H8XC56_9BRAD</name>
<evidence type="ECO:0000313" key="2">
    <source>
        <dbReference type="Proteomes" id="UP000199615"/>
    </source>
</evidence>
<organism evidence="1 2">
    <name type="scientific">Rhodopseudomonas pseudopalustris</name>
    <dbReference type="NCBI Taxonomy" id="1513892"/>
    <lineage>
        <taxon>Bacteria</taxon>
        <taxon>Pseudomonadati</taxon>
        <taxon>Pseudomonadota</taxon>
        <taxon>Alphaproteobacteria</taxon>
        <taxon>Hyphomicrobiales</taxon>
        <taxon>Nitrobacteraceae</taxon>
        <taxon>Rhodopseudomonas</taxon>
    </lineage>
</organism>